<feature type="chain" id="PRO_5045757513" description="Lipoprotein" evidence="1">
    <location>
        <begin position="21"/>
        <end position="712"/>
    </location>
</feature>
<feature type="signal peptide" evidence="1">
    <location>
        <begin position="1"/>
        <end position="20"/>
    </location>
</feature>
<name>A0ABS6DRN6_9MOLU</name>
<sequence>MKKNKILKLLPVFSAPVLMAASCTLQNSNNKNKNSITADNELNTIKINNYLKYNDISHRVLKFKNQNTKLSDIEFIDISRNNYIPNKLYFDFDEFKQILIDEVKLDKYFTDSLKWKYDFHNIQPDPANINDLLMPIKLITPIDKSVAFQGLFVENTLNLKLKGLKLRSSDKKSVEPINSIIEKLQAETALFTVEINSSNLTKKMQLLNKWEISNLSTKQLNDIFNVKLSKEIDFVDNTHKLDYFVKNIDFTRFDDLHKINVTIRVVVSELNKSKPNNIGFDIEKFIDLNQSVNDKKIQDVLINQSLLANLHYSIFDSNIYNSDFNKLTKNDFVISSLNSNIKYEIIDYMPVNFRNGLLHLKAKIFEHEYELTKKVGVGEFTNPFKNEFVKENLNAFNFIIDNLTKEDLPKVNSSIYNIYSTKLLSGGYDSTRSVYGSRIDTPIFLHVGEDYLAPEYTPIVAPFDAEIVGVFARSLKDGQKEIANASGTSLMLRVEKNKLRNYSPRELEINFGIQDESELESGYIYIGFIHLDAGLTMNNSDLGWTSSKVSLTKDGKNDFDIVEGVYPDTPKKVSKGEIIGFLGTPDTNGGWMPHVHITVYNDQDKYYNENRIVSKMTQRSDRVKKYKVNSNPFSSIRVDGVTAKPAGAVYETDDLTAKQDKTKKLDEPPIWISNPMQQQEQRNGFVNPNVLFKIRGNESFSFDLEDYFKLNK</sequence>
<dbReference type="PROSITE" id="PS51257">
    <property type="entry name" value="PROKAR_LIPOPROTEIN"/>
    <property type="match status" value="1"/>
</dbReference>
<dbReference type="NCBIfam" id="NF045981">
    <property type="entry name" value="MSC0775_fam_LP"/>
    <property type="match status" value="1"/>
</dbReference>
<protein>
    <recommendedName>
        <fullName evidence="4">Lipoprotein</fullName>
    </recommendedName>
</protein>
<evidence type="ECO:0000313" key="3">
    <source>
        <dbReference type="Proteomes" id="UP000812267"/>
    </source>
</evidence>
<dbReference type="RefSeq" id="WP_216505563.1">
    <property type="nucleotide sequence ID" value="NZ_JAHMHJ010000003.1"/>
</dbReference>
<organism evidence="2 3">
    <name type="scientific">Mycoplasma zalophidermidis</name>
    <dbReference type="NCBI Taxonomy" id="398174"/>
    <lineage>
        <taxon>Bacteria</taxon>
        <taxon>Bacillati</taxon>
        <taxon>Mycoplasmatota</taxon>
        <taxon>Mollicutes</taxon>
        <taxon>Mycoplasmataceae</taxon>
        <taxon>Mycoplasma</taxon>
    </lineage>
</organism>
<dbReference type="Proteomes" id="UP000812267">
    <property type="component" value="Unassembled WGS sequence"/>
</dbReference>
<comment type="caution">
    <text evidence="2">The sequence shown here is derived from an EMBL/GenBank/DDBJ whole genome shotgun (WGS) entry which is preliminary data.</text>
</comment>
<accession>A0ABS6DRN6</accession>
<evidence type="ECO:0008006" key="4">
    <source>
        <dbReference type="Google" id="ProtNLM"/>
    </source>
</evidence>
<keyword evidence="3" id="KW-1185">Reference proteome</keyword>
<reference evidence="2" key="1">
    <citation type="submission" date="2021-06" db="EMBL/GenBank/DDBJ databases">
        <title>Novel Mycoplasma species detected in California sea lions (Zalophus californianus) from the USA.</title>
        <authorList>
            <person name="Volokhov D.V."/>
            <person name="Furtak V.A."/>
            <person name="Zagorodnyaya T.A."/>
        </authorList>
    </citation>
    <scope>NUCLEOTIDE SEQUENCE [LARGE SCALE GENOMIC DNA]</scope>
    <source>
        <strain evidence="2">CSL 4779</strain>
    </source>
</reference>
<proteinExistence type="predicted"/>
<keyword evidence="1" id="KW-0732">Signal</keyword>
<gene>
    <name evidence="2" type="ORF">KQ878_02115</name>
</gene>
<evidence type="ECO:0000313" key="2">
    <source>
        <dbReference type="EMBL" id="MBU4693669.1"/>
    </source>
</evidence>
<evidence type="ECO:0000256" key="1">
    <source>
        <dbReference type="SAM" id="SignalP"/>
    </source>
</evidence>
<dbReference type="EMBL" id="JAHMHK010000002">
    <property type="protein sequence ID" value="MBU4693669.1"/>
    <property type="molecule type" value="Genomic_DNA"/>
</dbReference>